<reference evidence="1 2" key="1">
    <citation type="submission" date="2021-11" db="EMBL/GenBank/DDBJ databases">
        <title>Aliifidinibius sp. nov., a new bacterium isolated from saline soil.</title>
        <authorList>
            <person name="Galisteo C."/>
            <person name="De La Haba R."/>
            <person name="Sanchez-Porro C."/>
            <person name="Ventosa A."/>
        </authorList>
    </citation>
    <scope>NUCLEOTIDE SEQUENCE [LARGE SCALE GENOMIC DNA]</scope>
    <source>
        <strain evidence="1 2">KACC 190600</strain>
    </source>
</reference>
<dbReference type="Proteomes" id="UP001207337">
    <property type="component" value="Unassembled WGS sequence"/>
</dbReference>
<accession>A0ABT3PXU3</accession>
<organism evidence="1 2">
    <name type="scientific">Fodinibius salicampi</name>
    <dbReference type="NCBI Taxonomy" id="1920655"/>
    <lineage>
        <taxon>Bacteria</taxon>
        <taxon>Pseudomonadati</taxon>
        <taxon>Balneolota</taxon>
        <taxon>Balneolia</taxon>
        <taxon>Balneolales</taxon>
        <taxon>Balneolaceae</taxon>
        <taxon>Fodinibius</taxon>
    </lineage>
</organism>
<evidence type="ECO:0000313" key="2">
    <source>
        <dbReference type="Proteomes" id="UP001207337"/>
    </source>
</evidence>
<name>A0ABT3PXU3_9BACT</name>
<comment type="caution">
    <text evidence="1">The sequence shown here is derived from an EMBL/GenBank/DDBJ whole genome shotgun (WGS) entry which is preliminary data.</text>
</comment>
<keyword evidence="2" id="KW-1185">Reference proteome</keyword>
<sequence length="116" mass="13311">MVTVIDFEQMKNEEGEPFNALVLRGDVEMVKSQESGKYYATARKARIPSTFEDDYCQQLIGSTMPGEIQRVSCEPYEYEIPETGEKVILEHSWEYSPEPVTTEEHVFENGQEKLPA</sequence>
<evidence type="ECO:0000313" key="1">
    <source>
        <dbReference type="EMBL" id="MCW9712687.1"/>
    </source>
</evidence>
<dbReference type="RefSeq" id="WP_265788817.1">
    <property type="nucleotide sequence ID" value="NZ_BAABRS010000001.1"/>
</dbReference>
<dbReference type="EMBL" id="JAJNDC010000001">
    <property type="protein sequence ID" value="MCW9712687.1"/>
    <property type="molecule type" value="Genomic_DNA"/>
</dbReference>
<proteinExistence type="predicted"/>
<protein>
    <submittedName>
        <fullName evidence="1">Uncharacterized protein</fullName>
    </submittedName>
</protein>
<gene>
    <name evidence="1" type="ORF">LQ318_07200</name>
</gene>